<dbReference type="PANTHER" id="PTHR23530:SF1">
    <property type="entry name" value="PERMEASE, MAJOR FACILITATOR SUPERFAMILY-RELATED"/>
    <property type="match status" value="1"/>
</dbReference>
<sequence>MMQQNFILLKYLSGLRFYNVLLPFYVLYGRYIGLDYQQIFLTQTIFSLTLILLELPAGIFADLVGRRISLICGSICYLMGGCSFVFWPTFVGFSFAEGALAAGYAFFSGSDSALLYESAKESNQLEQYLHQESQVHAYARFGESISGITGGFIATINIFLLAIISALTAIPLIILSFLLKEPTSQIKPRLFKQKLMRGFKKQGLRLHYFLFSNKNRQIQVIILYSSLLSIISLASFWLLQVFINEYQLSFITIGIIWLFYNLLAAITSSYAAKIIQFYKEKIYLLLPIFLLIMLLILSSSSAKWQFVFILFAALTFGIKMPFIYFLMNQRLASPARASVLSVDSLMTRLLFSGLAVLLGYVLDHQSLQQAFHVLLVPAVFALLLGVYLFKRFKFDI</sequence>
<name>A0A0W0X149_9GAMM</name>
<dbReference type="RefSeq" id="WP_025384614.1">
    <property type="nucleotide sequence ID" value="NZ_LCUA01000003.1"/>
</dbReference>
<evidence type="ECO:0000256" key="4">
    <source>
        <dbReference type="SAM" id="Phobius"/>
    </source>
</evidence>
<feature type="transmembrane region" description="Helical" evidence="4">
    <location>
        <begin position="7"/>
        <end position="28"/>
    </location>
</feature>
<dbReference type="PANTHER" id="PTHR23530">
    <property type="entry name" value="TRANSPORT PROTEIN-RELATED"/>
    <property type="match status" value="1"/>
</dbReference>
<keyword evidence="1 4" id="KW-0812">Transmembrane</keyword>
<dbReference type="AlphaFoldDB" id="A0A0W0X149"/>
<evidence type="ECO:0000256" key="3">
    <source>
        <dbReference type="ARBA" id="ARBA00023136"/>
    </source>
</evidence>
<dbReference type="Proteomes" id="UP000054858">
    <property type="component" value="Unassembled WGS sequence"/>
</dbReference>
<protein>
    <submittedName>
        <fullName evidence="5">Major Facilitator Superfamily protein</fullName>
    </submittedName>
</protein>
<accession>A0A0W0X149</accession>
<organism evidence="5 6">
    <name type="scientific">Legionella oakridgensis</name>
    <dbReference type="NCBI Taxonomy" id="29423"/>
    <lineage>
        <taxon>Bacteria</taxon>
        <taxon>Pseudomonadati</taxon>
        <taxon>Pseudomonadota</taxon>
        <taxon>Gammaproteobacteria</taxon>
        <taxon>Legionellales</taxon>
        <taxon>Legionellaceae</taxon>
        <taxon>Legionella</taxon>
    </lineage>
</organism>
<dbReference type="InterPro" id="IPR011701">
    <property type="entry name" value="MFS"/>
</dbReference>
<dbReference type="SUPFAM" id="SSF103473">
    <property type="entry name" value="MFS general substrate transporter"/>
    <property type="match status" value="1"/>
</dbReference>
<feature type="transmembrane region" description="Helical" evidence="4">
    <location>
        <begin position="221"/>
        <end position="243"/>
    </location>
</feature>
<dbReference type="Gene3D" id="1.20.1250.20">
    <property type="entry name" value="MFS general substrate transporter like domains"/>
    <property type="match status" value="1"/>
</dbReference>
<reference evidence="5 6" key="1">
    <citation type="submission" date="2015-11" db="EMBL/GenBank/DDBJ databases">
        <title>Genomic analysis of 38 Legionella species identifies large and diverse effector repertoires.</title>
        <authorList>
            <person name="Burstein D."/>
            <person name="Amaro F."/>
            <person name="Zusman T."/>
            <person name="Lifshitz Z."/>
            <person name="Cohen O."/>
            <person name="Gilbert J.A."/>
            <person name="Pupko T."/>
            <person name="Shuman H.A."/>
            <person name="Segal G."/>
        </authorList>
    </citation>
    <scope>NUCLEOTIDE SEQUENCE [LARGE SCALE GENOMIC DNA]</scope>
    <source>
        <strain evidence="5 6">Oak Ridge-10</strain>
    </source>
</reference>
<feature type="transmembrane region" description="Helical" evidence="4">
    <location>
        <begin position="306"/>
        <end position="327"/>
    </location>
</feature>
<gene>
    <name evidence="5" type="ORF">Loak_1979</name>
</gene>
<dbReference type="PATRIC" id="fig|29423.5.peg.2076"/>
<dbReference type="InterPro" id="IPR036259">
    <property type="entry name" value="MFS_trans_sf"/>
</dbReference>
<feature type="transmembrane region" description="Helical" evidence="4">
    <location>
        <begin position="368"/>
        <end position="389"/>
    </location>
</feature>
<dbReference type="Pfam" id="PF07690">
    <property type="entry name" value="MFS_1"/>
    <property type="match status" value="1"/>
</dbReference>
<dbReference type="InterPro" id="IPR053160">
    <property type="entry name" value="MFS_DHA3_Transporter"/>
</dbReference>
<feature type="transmembrane region" description="Helical" evidence="4">
    <location>
        <begin position="152"/>
        <end position="179"/>
    </location>
</feature>
<proteinExistence type="predicted"/>
<keyword evidence="3 4" id="KW-0472">Membrane</keyword>
<evidence type="ECO:0000256" key="2">
    <source>
        <dbReference type="ARBA" id="ARBA00022989"/>
    </source>
</evidence>
<keyword evidence="2 4" id="KW-1133">Transmembrane helix</keyword>
<dbReference type="CDD" id="cd06174">
    <property type="entry name" value="MFS"/>
    <property type="match status" value="1"/>
</dbReference>
<evidence type="ECO:0000313" key="5">
    <source>
        <dbReference type="EMBL" id="KTD38303.1"/>
    </source>
</evidence>
<feature type="transmembrane region" description="Helical" evidence="4">
    <location>
        <begin position="339"/>
        <end position="362"/>
    </location>
</feature>
<dbReference type="GO" id="GO:0022857">
    <property type="term" value="F:transmembrane transporter activity"/>
    <property type="evidence" value="ECO:0007669"/>
    <property type="project" value="InterPro"/>
</dbReference>
<evidence type="ECO:0000256" key="1">
    <source>
        <dbReference type="ARBA" id="ARBA00022692"/>
    </source>
</evidence>
<feature type="transmembrane region" description="Helical" evidence="4">
    <location>
        <begin position="282"/>
        <end position="300"/>
    </location>
</feature>
<comment type="caution">
    <text evidence="5">The sequence shown here is derived from an EMBL/GenBank/DDBJ whole genome shotgun (WGS) entry which is preliminary data.</text>
</comment>
<feature type="transmembrane region" description="Helical" evidence="4">
    <location>
        <begin position="68"/>
        <end position="87"/>
    </location>
</feature>
<evidence type="ECO:0000313" key="6">
    <source>
        <dbReference type="Proteomes" id="UP000054858"/>
    </source>
</evidence>
<feature type="transmembrane region" description="Helical" evidence="4">
    <location>
        <begin position="40"/>
        <end position="61"/>
    </location>
</feature>
<dbReference type="EMBL" id="LNYP01000029">
    <property type="protein sequence ID" value="KTD38303.1"/>
    <property type="molecule type" value="Genomic_DNA"/>
</dbReference>
<feature type="transmembrane region" description="Helical" evidence="4">
    <location>
        <begin position="249"/>
        <end position="270"/>
    </location>
</feature>